<proteinExistence type="predicted"/>
<dbReference type="HOGENOM" id="CLU_002101_4_1_1"/>
<dbReference type="PANTHER" id="PTHR46579:SF1">
    <property type="entry name" value="F5_8 TYPE C DOMAIN-CONTAINING PROTEIN"/>
    <property type="match status" value="1"/>
</dbReference>
<dbReference type="PANTHER" id="PTHR46579">
    <property type="entry name" value="F5/8 TYPE C DOMAIN-CONTAINING PROTEIN-RELATED"/>
    <property type="match status" value="1"/>
</dbReference>
<feature type="compositionally biased region" description="Acidic residues" evidence="1">
    <location>
        <begin position="475"/>
        <end position="494"/>
    </location>
</feature>
<dbReference type="STRING" id="686832.A0A0C3BQ32"/>
<evidence type="ECO:0000256" key="1">
    <source>
        <dbReference type="SAM" id="MobiDB-lite"/>
    </source>
</evidence>
<reference evidence="2 3" key="1">
    <citation type="submission" date="2014-04" db="EMBL/GenBank/DDBJ databases">
        <authorList>
            <consortium name="DOE Joint Genome Institute"/>
            <person name="Kuo A."/>
            <person name="Gay G."/>
            <person name="Dore J."/>
            <person name="Kohler A."/>
            <person name="Nagy L.G."/>
            <person name="Floudas D."/>
            <person name="Copeland A."/>
            <person name="Barry K.W."/>
            <person name="Cichocki N."/>
            <person name="Veneault-Fourrey C."/>
            <person name="LaButti K."/>
            <person name="Lindquist E.A."/>
            <person name="Lipzen A."/>
            <person name="Lundell T."/>
            <person name="Morin E."/>
            <person name="Murat C."/>
            <person name="Sun H."/>
            <person name="Tunlid A."/>
            <person name="Henrissat B."/>
            <person name="Grigoriev I.V."/>
            <person name="Hibbett D.S."/>
            <person name="Martin F."/>
            <person name="Nordberg H.P."/>
            <person name="Cantor M.N."/>
            <person name="Hua S.X."/>
        </authorList>
    </citation>
    <scope>NUCLEOTIDE SEQUENCE [LARGE SCALE GENOMIC DNA]</scope>
    <source>
        <strain evidence="3">h7</strain>
    </source>
</reference>
<reference evidence="3" key="2">
    <citation type="submission" date="2015-01" db="EMBL/GenBank/DDBJ databases">
        <title>Evolutionary Origins and Diversification of the Mycorrhizal Mutualists.</title>
        <authorList>
            <consortium name="DOE Joint Genome Institute"/>
            <consortium name="Mycorrhizal Genomics Consortium"/>
            <person name="Kohler A."/>
            <person name="Kuo A."/>
            <person name="Nagy L.G."/>
            <person name="Floudas D."/>
            <person name="Copeland A."/>
            <person name="Barry K.W."/>
            <person name="Cichocki N."/>
            <person name="Veneault-Fourrey C."/>
            <person name="LaButti K."/>
            <person name="Lindquist E.A."/>
            <person name="Lipzen A."/>
            <person name="Lundell T."/>
            <person name="Morin E."/>
            <person name="Murat C."/>
            <person name="Riley R."/>
            <person name="Ohm R."/>
            <person name="Sun H."/>
            <person name="Tunlid A."/>
            <person name="Henrissat B."/>
            <person name="Grigoriev I.V."/>
            <person name="Hibbett D.S."/>
            <person name="Martin F."/>
        </authorList>
    </citation>
    <scope>NUCLEOTIDE SEQUENCE [LARGE SCALE GENOMIC DNA]</scope>
    <source>
        <strain evidence="3">h7</strain>
    </source>
</reference>
<protein>
    <submittedName>
        <fullName evidence="2">Uncharacterized protein</fullName>
    </submittedName>
</protein>
<gene>
    <name evidence="2" type="ORF">M413DRAFT_75720</name>
</gene>
<feature type="non-terminal residue" evidence="2">
    <location>
        <position position="668"/>
    </location>
</feature>
<feature type="compositionally biased region" description="Low complexity" evidence="1">
    <location>
        <begin position="433"/>
        <end position="447"/>
    </location>
</feature>
<dbReference type="EMBL" id="KN831789">
    <property type="protein sequence ID" value="KIM38755.1"/>
    <property type="molecule type" value="Genomic_DNA"/>
</dbReference>
<organism evidence="2 3">
    <name type="scientific">Hebeloma cylindrosporum</name>
    <dbReference type="NCBI Taxonomy" id="76867"/>
    <lineage>
        <taxon>Eukaryota</taxon>
        <taxon>Fungi</taxon>
        <taxon>Dikarya</taxon>
        <taxon>Basidiomycota</taxon>
        <taxon>Agaricomycotina</taxon>
        <taxon>Agaricomycetes</taxon>
        <taxon>Agaricomycetidae</taxon>
        <taxon>Agaricales</taxon>
        <taxon>Agaricineae</taxon>
        <taxon>Hymenogastraceae</taxon>
        <taxon>Hebeloma</taxon>
    </lineage>
</organism>
<evidence type="ECO:0000313" key="3">
    <source>
        <dbReference type="Proteomes" id="UP000053424"/>
    </source>
</evidence>
<evidence type="ECO:0000313" key="2">
    <source>
        <dbReference type="EMBL" id="KIM38755.1"/>
    </source>
</evidence>
<keyword evidence="3" id="KW-1185">Reference proteome</keyword>
<feature type="region of interest" description="Disordered" evidence="1">
    <location>
        <begin position="420"/>
        <end position="500"/>
    </location>
</feature>
<dbReference type="OrthoDB" id="3269001at2759"/>
<accession>A0A0C3BQ32</accession>
<dbReference type="AlphaFoldDB" id="A0A0C3BQ32"/>
<dbReference type="Proteomes" id="UP000053424">
    <property type="component" value="Unassembled WGS sequence"/>
</dbReference>
<sequence length="668" mass="75188">DILVPGAALVKMVCVFAVWLHLRAGVSRSIANIILRATALLISMTMQLIEASLRSSGILVNLSNFEIPQDVRTAYLRQFIEPDIIRTACCPTCFSLYSQPIPWQCRWRESLRAHPCNTDLWKERNTPTGRKMIPRRLYTTQSFDSWLKFFLSRKVIVESLEETLRRTRLPHVFGAEMRNVQDSPAWRELMGPHPSAYHLRFGFFVDWFNPYTNKIAGKNASCGAIIFYCLNLPPELRYCHENSFIAGVTPPPNPPTMITISHVIDPVVESALKYSTAPRPVVPTCGDPGGVEVDVKIAPLIADHQGSTKVGGFLDTAATMFCPAARWMATATKSGRTNQAKETGVRWTPLHRLPYWDPVKHVVLGFMHNWLEGILKHHLRVLWCIGAPDAVEKAAVELEKDEQWSEVDSLESAQVLSDLEEEAAEAESAMRRSTSVTLSTTSHVTPTQDDPHPNPYPFMDAQDNPQPHLSTSMDVDVENDDDGAMDPDPSDDPDFVPPDSEFKFSSSELAAIHDCISNVSLPTWVGRPPSNLGNKSHGKLKAHEFLSLYSAIFPLIIPEFWHSPAATQIQTKHLECFHHLVSATNITCSFRTSNDEADCYTHHYTEYRKLTAVLFPDSHSQPNHHWAMHVGSQLKYWGPNPPISEFFGERMNGMLQNINTNRRLSMCK</sequence>
<feature type="compositionally biased region" description="Polar residues" evidence="1">
    <location>
        <begin position="463"/>
        <end position="473"/>
    </location>
</feature>
<name>A0A0C3BQ32_HEBCY</name>